<feature type="transmembrane region" description="Helical" evidence="1">
    <location>
        <begin position="117"/>
        <end position="147"/>
    </location>
</feature>
<comment type="caution">
    <text evidence="2">The sequence shown here is derived from an EMBL/GenBank/DDBJ whole genome shotgun (WGS) entry which is preliminary data.</text>
</comment>
<sequence>MKQFLTWQIKSYFLIFAYLLLLIVLLFPYYQISSIPTAGIDNSWRIALEMAYQKGLVFGKDIIYTYGPLGRLTQRISIETSNFELFLFDIFCFANVGFLLFYLLPKPLKVYHLAIHFVLFILISSIYGEWLSFLLFYISIFSGLLFLKRQNQWFLFHAILMGIINFYIKANYGVIALGFVFILLLYAFFSKRLSRQNLFLYLFGSTIGLILLAFLLKTDLLAYLFASIEIIKGYNESQSFFPEHRFRAVASSYAIFALFLSIFIGFLIQVFRKKLFTLAILDSFFVLGCVGVCSFVLIKYAFVRADDGHLMSFVRSASLAFLLLPFFSTETWLKQSGWFLIAINLLSYFLFYQPIYGEVSFSVTNNLRIKTYILPQYFRDIFKKNTPHYSPNYPKDVLTIIGNKTVDLVPNETSEIYLNKLNYNPRPIVQSYQAYNEYLDKKNQEKYLSSTAPDFVIYSIESTDNKYAVSDETLTFIALLQRYEPIKIWDNHLLLRKKEQIKTLKLIKQIKHDWVLGKPFPLNSSIKADSLKNDQLTVIKIKTKYNWLGKSLNLFFQPPHLNLELTTNDGKKTIYRTVPILLNKGMIVNSKIDNVNDVKQFFEQQFVTNKGIKSIKFEEILRRKAGFDNSIEILEEFYELK</sequence>
<keyword evidence="3" id="KW-1185">Reference proteome</keyword>
<keyword evidence="1" id="KW-0812">Transmembrane</keyword>
<dbReference type="EMBL" id="CAKLPY010000002">
    <property type="protein sequence ID" value="CAH0997201.1"/>
    <property type="molecule type" value="Genomic_DNA"/>
</dbReference>
<gene>
    <name evidence="2" type="ORF">EMA8858_03340</name>
</gene>
<feature type="transmembrane region" description="Helical" evidence="1">
    <location>
        <begin position="153"/>
        <end position="186"/>
    </location>
</feature>
<evidence type="ECO:0000256" key="1">
    <source>
        <dbReference type="SAM" id="Phobius"/>
    </source>
</evidence>
<evidence type="ECO:0000313" key="3">
    <source>
        <dbReference type="Proteomes" id="UP000837932"/>
    </source>
</evidence>
<name>A0ABN8EXG2_9BACT</name>
<reference evidence="2" key="1">
    <citation type="submission" date="2021-12" db="EMBL/GenBank/DDBJ databases">
        <authorList>
            <person name="Rodrigo-Torres L."/>
            <person name="Arahal R. D."/>
            <person name="Lucena T."/>
        </authorList>
    </citation>
    <scope>NUCLEOTIDE SEQUENCE</scope>
    <source>
        <strain evidence="2">CECT 8858</strain>
    </source>
</reference>
<feature type="transmembrane region" description="Helical" evidence="1">
    <location>
        <begin position="338"/>
        <end position="356"/>
    </location>
</feature>
<feature type="transmembrane region" description="Helical" evidence="1">
    <location>
        <begin position="275"/>
        <end position="302"/>
    </location>
</feature>
<feature type="transmembrane region" description="Helical" evidence="1">
    <location>
        <begin position="246"/>
        <end position="268"/>
    </location>
</feature>
<proteinExistence type="predicted"/>
<feature type="transmembrane region" description="Helical" evidence="1">
    <location>
        <begin position="198"/>
        <end position="226"/>
    </location>
</feature>
<dbReference type="Proteomes" id="UP000837932">
    <property type="component" value="Unassembled WGS sequence"/>
</dbReference>
<feature type="transmembrane region" description="Helical" evidence="1">
    <location>
        <begin position="12"/>
        <end position="32"/>
    </location>
</feature>
<accession>A0ABN8EXG2</accession>
<keyword evidence="1" id="KW-0472">Membrane</keyword>
<protein>
    <submittedName>
        <fullName evidence="2">Uncharacterized protein</fullName>
    </submittedName>
</protein>
<keyword evidence="1" id="KW-1133">Transmembrane helix</keyword>
<organism evidence="2 3">
    <name type="scientific">Emticicia aquatica</name>
    <dbReference type="NCBI Taxonomy" id="1681835"/>
    <lineage>
        <taxon>Bacteria</taxon>
        <taxon>Pseudomonadati</taxon>
        <taxon>Bacteroidota</taxon>
        <taxon>Cytophagia</taxon>
        <taxon>Cytophagales</taxon>
        <taxon>Leadbetterellaceae</taxon>
        <taxon>Emticicia</taxon>
    </lineage>
</organism>
<dbReference type="RefSeq" id="WP_238807805.1">
    <property type="nucleotide sequence ID" value="NZ_CAKLPY010000002.1"/>
</dbReference>
<evidence type="ECO:0000313" key="2">
    <source>
        <dbReference type="EMBL" id="CAH0997201.1"/>
    </source>
</evidence>
<feature type="transmembrane region" description="Helical" evidence="1">
    <location>
        <begin position="85"/>
        <end position="105"/>
    </location>
</feature>
<feature type="transmembrane region" description="Helical" evidence="1">
    <location>
        <begin position="308"/>
        <end position="326"/>
    </location>
</feature>